<gene>
    <name evidence="4" type="ORF">B0A55_02737</name>
</gene>
<evidence type="ECO:0008006" key="6">
    <source>
        <dbReference type="Google" id="ProtNLM"/>
    </source>
</evidence>
<protein>
    <recommendedName>
        <fullName evidence="6">Mid2 domain-containing protein</fullName>
    </recommendedName>
</protein>
<dbReference type="OrthoDB" id="3912985at2759"/>
<evidence type="ECO:0000256" key="2">
    <source>
        <dbReference type="SAM" id="Phobius"/>
    </source>
</evidence>
<reference evidence="4 5" key="1">
    <citation type="submission" date="2017-03" db="EMBL/GenBank/DDBJ databases">
        <title>Genomes of endolithic fungi from Antarctica.</title>
        <authorList>
            <person name="Coleine C."/>
            <person name="Masonjones S."/>
            <person name="Stajich J.E."/>
        </authorList>
    </citation>
    <scope>NUCLEOTIDE SEQUENCE [LARGE SCALE GENOMIC DNA]</scope>
    <source>
        <strain evidence="4 5">CCFEE 5184</strain>
    </source>
</reference>
<dbReference type="STRING" id="329884.A0A4U0XQ20"/>
<keyword evidence="2" id="KW-0472">Membrane</keyword>
<feature type="chain" id="PRO_5020546982" description="Mid2 domain-containing protein" evidence="3">
    <location>
        <begin position="23"/>
        <end position="308"/>
    </location>
</feature>
<evidence type="ECO:0000256" key="1">
    <source>
        <dbReference type="SAM" id="MobiDB-lite"/>
    </source>
</evidence>
<keyword evidence="2" id="KW-1133">Transmembrane helix</keyword>
<proteinExistence type="predicted"/>
<sequence length="308" mass="31992">MPSRTMYSNAILALIFVRLAFAEDQCYWPDHSAAVNFTACNAAAPYSSCCRPDQVCMTNGLCLQTQNLANRLSRGACTDQTFSSAACPKVCDDVVTSNALTIFLAYDDATNNGAFCCVYPFNSTSGQCEVSTGGSTNPFDLDAFQVIYDRSTGATIPLDGSDATTSVNSSSAATTSTVTATATATSKSSIAAVAAGVAAPLGVLLLASLIACGILLSRLRKLRREYDAGGSEKSHLHGGGGGGGHHHAMTPVSSTAHGYRSMPQEQQSEYSSGWSQAGLSPPPVAPVEAPSLIEIGEVDGTPMTAKYR</sequence>
<evidence type="ECO:0000313" key="4">
    <source>
        <dbReference type="EMBL" id="TKA79560.1"/>
    </source>
</evidence>
<feature type="region of interest" description="Disordered" evidence="1">
    <location>
        <begin position="230"/>
        <end position="286"/>
    </location>
</feature>
<feature type="signal peptide" evidence="3">
    <location>
        <begin position="1"/>
        <end position="22"/>
    </location>
</feature>
<feature type="transmembrane region" description="Helical" evidence="2">
    <location>
        <begin position="190"/>
        <end position="216"/>
    </location>
</feature>
<name>A0A4U0XQ20_9PEZI</name>
<keyword evidence="5" id="KW-1185">Reference proteome</keyword>
<keyword evidence="2" id="KW-0812">Transmembrane</keyword>
<dbReference type="AlphaFoldDB" id="A0A4U0XQ20"/>
<feature type="compositionally biased region" description="Polar residues" evidence="1">
    <location>
        <begin position="263"/>
        <end position="278"/>
    </location>
</feature>
<organism evidence="4 5">
    <name type="scientific">Friedmanniomyces simplex</name>
    <dbReference type="NCBI Taxonomy" id="329884"/>
    <lineage>
        <taxon>Eukaryota</taxon>
        <taxon>Fungi</taxon>
        <taxon>Dikarya</taxon>
        <taxon>Ascomycota</taxon>
        <taxon>Pezizomycotina</taxon>
        <taxon>Dothideomycetes</taxon>
        <taxon>Dothideomycetidae</taxon>
        <taxon>Mycosphaerellales</taxon>
        <taxon>Teratosphaeriaceae</taxon>
        <taxon>Friedmanniomyces</taxon>
    </lineage>
</organism>
<dbReference type="EMBL" id="NAJQ01000087">
    <property type="protein sequence ID" value="TKA79560.1"/>
    <property type="molecule type" value="Genomic_DNA"/>
</dbReference>
<comment type="caution">
    <text evidence="4">The sequence shown here is derived from an EMBL/GenBank/DDBJ whole genome shotgun (WGS) entry which is preliminary data.</text>
</comment>
<evidence type="ECO:0000256" key="3">
    <source>
        <dbReference type="SAM" id="SignalP"/>
    </source>
</evidence>
<keyword evidence="3" id="KW-0732">Signal</keyword>
<accession>A0A4U0XQ20</accession>
<dbReference type="Proteomes" id="UP000309340">
    <property type="component" value="Unassembled WGS sequence"/>
</dbReference>
<evidence type="ECO:0000313" key="5">
    <source>
        <dbReference type="Proteomes" id="UP000309340"/>
    </source>
</evidence>